<evidence type="ECO:0000256" key="2">
    <source>
        <dbReference type="ARBA" id="ARBA00022723"/>
    </source>
</evidence>
<dbReference type="InterPro" id="IPR006680">
    <property type="entry name" value="Amidohydro-rel"/>
</dbReference>
<dbReference type="NCBIfam" id="TIGR00221">
    <property type="entry name" value="nagA"/>
    <property type="match status" value="1"/>
</dbReference>
<dbReference type="EC" id="3.5.1.25" evidence="7"/>
<keyword evidence="8" id="KW-1185">Reference proteome</keyword>
<dbReference type="InterPro" id="IPR032466">
    <property type="entry name" value="Metal_Hydrolase"/>
</dbReference>
<dbReference type="Gene3D" id="2.30.40.10">
    <property type="entry name" value="Urease, subunit C, domain 1"/>
    <property type="match status" value="1"/>
</dbReference>
<dbReference type="SUPFAM" id="SSF51338">
    <property type="entry name" value="Composite domain of metallo-dependent hydrolases"/>
    <property type="match status" value="1"/>
</dbReference>
<sequence length="380" mass="41197">MTTIFAKRLFDGEQWLNNQEVTFSGNQIASVIAMKTPSNADVDVVDILAPGFIDVHVNGGGGTLFNHTPTLSALEKIVQSHSQFGTVAMMPTLISDDYTIMSQAHDAVNEALAQNMGGVLGLHYEGPYLNPIRKGVHNESQLRQPNEDILATLLDVSERGKLMVTLAPEQVREGFIEWLISEKAIVCIGHSAATYEQAMAAVDSGARGFTHLFNAMTPLTSREPGVVGAALQTDKPTWCGLIADGHHVHPASMRVAIAAKGCEHIMLVTDAIQSVGSTETEMAFLGKKVRRSEGKVTTEDGTLAGSDLDMATAVRNTIFQTGRTPAEALQMASLRPAEFLDIDDQFGRIKPDYRASLVALSEDYMVKKTWIDGKVVWCLL</sequence>
<organism evidence="7 8">
    <name type="scientific">Marinomonas maritima</name>
    <dbReference type="NCBI Taxonomy" id="2940935"/>
    <lineage>
        <taxon>Bacteria</taxon>
        <taxon>Pseudomonadati</taxon>
        <taxon>Pseudomonadota</taxon>
        <taxon>Gammaproteobacteria</taxon>
        <taxon>Oceanospirillales</taxon>
        <taxon>Oceanospirillaceae</taxon>
        <taxon>Marinomonas</taxon>
    </lineage>
</organism>
<dbReference type="InterPro" id="IPR003764">
    <property type="entry name" value="GlcNAc_6-P_deAcase"/>
</dbReference>
<evidence type="ECO:0000313" key="8">
    <source>
        <dbReference type="Proteomes" id="UP001139522"/>
    </source>
</evidence>
<evidence type="ECO:0000256" key="4">
    <source>
        <dbReference type="ARBA" id="ARBA00023277"/>
    </source>
</evidence>
<dbReference type="PIRSF" id="PIRSF038994">
    <property type="entry name" value="NagA"/>
    <property type="match status" value="1"/>
</dbReference>
<evidence type="ECO:0000313" key="7">
    <source>
        <dbReference type="EMBL" id="MDE8601394.1"/>
    </source>
</evidence>
<dbReference type="Pfam" id="PF01979">
    <property type="entry name" value="Amidohydro_1"/>
    <property type="match status" value="1"/>
</dbReference>
<dbReference type="SUPFAM" id="SSF51556">
    <property type="entry name" value="Metallo-dependent hydrolases"/>
    <property type="match status" value="1"/>
</dbReference>
<evidence type="ECO:0000256" key="5">
    <source>
        <dbReference type="PIRNR" id="PIRNR038994"/>
    </source>
</evidence>
<dbReference type="Proteomes" id="UP001139522">
    <property type="component" value="Unassembled WGS sequence"/>
</dbReference>
<feature type="domain" description="Amidohydrolase-related" evidence="6">
    <location>
        <begin position="47"/>
        <end position="376"/>
    </location>
</feature>
<comment type="similarity">
    <text evidence="1 5">Belongs to the metallo-dependent hydrolases superfamily. NagA family.</text>
</comment>
<dbReference type="InterPro" id="IPR011059">
    <property type="entry name" value="Metal-dep_hydrolase_composite"/>
</dbReference>
<dbReference type="Gene3D" id="3.20.20.140">
    <property type="entry name" value="Metal-dependent hydrolases"/>
    <property type="match status" value="1"/>
</dbReference>
<proteinExistence type="inferred from homology"/>
<dbReference type="EMBL" id="JAMZEG020000001">
    <property type="protein sequence ID" value="MDE8601394.1"/>
    <property type="molecule type" value="Genomic_DNA"/>
</dbReference>
<dbReference type="CDD" id="cd00854">
    <property type="entry name" value="NagA"/>
    <property type="match status" value="1"/>
</dbReference>
<dbReference type="GO" id="GO:0008448">
    <property type="term" value="F:N-acetylglucosamine-6-phosphate deacetylase activity"/>
    <property type="evidence" value="ECO:0007669"/>
    <property type="project" value="UniProtKB-EC"/>
</dbReference>
<keyword evidence="3 5" id="KW-0378">Hydrolase</keyword>
<dbReference type="RefSeq" id="WP_255893559.1">
    <property type="nucleotide sequence ID" value="NZ_JAMZEG020000001.1"/>
</dbReference>
<name>A0ABT5WAP2_9GAMM</name>
<gene>
    <name evidence="7" type="primary">nagA</name>
    <name evidence="7" type="ORF">M3I01_000425</name>
</gene>
<keyword evidence="4 5" id="KW-0119">Carbohydrate metabolism</keyword>
<reference evidence="7" key="1">
    <citation type="submission" date="2023-01" db="EMBL/GenBank/DDBJ databases">
        <title>Psychroserpens sp. MSW6 and Marinomonas sp. RSW2, isolated from seawater.</title>
        <authorList>
            <person name="Kristyanto S."/>
            <person name="Jung J."/>
            <person name="Kim J.M."/>
            <person name="Jeon C.O."/>
        </authorList>
    </citation>
    <scope>NUCLEOTIDE SEQUENCE</scope>
    <source>
        <strain evidence="7">RSW2</strain>
    </source>
</reference>
<evidence type="ECO:0000256" key="1">
    <source>
        <dbReference type="ARBA" id="ARBA00010716"/>
    </source>
</evidence>
<dbReference type="PANTHER" id="PTHR11113:SF14">
    <property type="entry name" value="N-ACETYLGLUCOSAMINE-6-PHOSPHATE DEACETYLASE"/>
    <property type="match status" value="1"/>
</dbReference>
<keyword evidence="2" id="KW-0479">Metal-binding</keyword>
<comment type="caution">
    <text evidence="7">The sequence shown here is derived from an EMBL/GenBank/DDBJ whole genome shotgun (WGS) entry which is preliminary data.</text>
</comment>
<evidence type="ECO:0000259" key="6">
    <source>
        <dbReference type="Pfam" id="PF01979"/>
    </source>
</evidence>
<protein>
    <submittedName>
        <fullName evidence="7">N-acetylglucosamine-6-phosphate deacetylase</fullName>
        <ecNumber evidence="7">3.5.1.25</ecNumber>
    </submittedName>
</protein>
<dbReference type="PANTHER" id="PTHR11113">
    <property type="entry name" value="N-ACETYLGLUCOSAMINE-6-PHOSPHATE DEACETYLASE"/>
    <property type="match status" value="1"/>
</dbReference>
<accession>A0ABT5WAP2</accession>
<evidence type="ECO:0000256" key="3">
    <source>
        <dbReference type="ARBA" id="ARBA00022801"/>
    </source>
</evidence>